<comment type="caution">
    <text evidence="1">The sequence shown here is derived from an EMBL/GenBank/DDBJ whole genome shotgun (WGS) entry which is preliminary data.</text>
</comment>
<evidence type="ECO:0000313" key="1">
    <source>
        <dbReference type="EMBL" id="KAI0088230.1"/>
    </source>
</evidence>
<reference evidence="1" key="1">
    <citation type="journal article" date="2021" name="Environ. Microbiol.">
        <title>Gene family expansions and transcriptome signatures uncover fungal adaptations to wood decay.</title>
        <authorList>
            <person name="Hage H."/>
            <person name="Miyauchi S."/>
            <person name="Viragh M."/>
            <person name="Drula E."/>
            <person name="Min B."/>
            <person name="Chaduli D."/>
            <person name="Navarro D."/>
            <person name="Favel A."/>
            <person name="Norest M."/>
            <person name="Lesage-Meessen L."/>
            <person name="Balint B."/>
            <person name="Merenyi Z."/>
            <person name="de Eugenio L."/>
            <person name="Morin E."/>
            <person name="Martinez A.T."/>
            <person name="Baldrian P."/>
            <person name="Stursova M."/>
            <person name="Martinez M.J."/>
            <person name="Novotny C."/>
            <person name="Magnuson J.K."/>
            <person name="Spatafora J.W."/>
            <person name="Maurice S."/>
            <person name="Pangilinan J."/>
            <person name="Andreopoulos W."/>
            <person name="LaButti K."/>
            <person name="Hundley H."/>
            <person name="Na H."/>
            <person name="Kuo A."/>
            <person name="Barry K."/>
            <person name="Lipzen A."/>
            <person name="Henrissat B."/>
            <person name="Riley R."/>
            <person name="Ahrendt S."/>
            <person name="Nagy L.G."/>
            <person name="Grigoriev I.V."/>
            <person name="Martin F."/>
            <person name="Rosso M.N."/>
        </authorList>
    </citation>
    <scope>NUCLEOTIDE SEQUENCE</scope>
    <source>
        <strain evidence="1">CBS 384.51</strain>
    </source>
</reference>
<keyword evidence="2" id="KW-1185">Reference proteome</keyword>
<sequence length="398" mass="44140">MATKNVLLVGFGAIGAIYSLILKRSGRATVTVVARSNFDAISEHGIHIQSQKYGEIKGWRPDRLFPSVSAAADRSYSHVVLATKAIPELQRTPDLLSPLLSAAYSDSYPQPTYVLMQNGLGVEKDLYRALKAVKPGEEPKIISTAIWIGTRLIGKDVIEHNDFDRITMGIYRPTTTNISNTPNEEAVLSEFAGLLKQGGSEVTVVPEIQRHKYAKNFWNCVHGTTAAITRLPLPAIFRPPQLDPKKGPIQNARPDDTDDSESLKARTDEAPHAQTADIPYRTPIIREYTIPFMHDAFTELYNLGTVLFPQDGPTPGLDPDIIQRSLKNPAMIHARTDSRHRPSMLVDVEMNRPMELDVVVGEVVRLGRENGVQMPRIETLYALLLILQEQLLHPGSGM</sequence>
<organism evidence="1 2">
    <name type="scientific">Irpex rosettiformis</name>
    <dbReference type="NCBI Taxonomy" id="378272"/>
    <lineage>
        <taxon>Eukaryota</taxon>
        <taxon>Fungi</taxon>
        <taxon>Dikarya</taxon>
        <taxon>Basidiomycota</taxon>
        <taxon>Agaricomycotina</taxon>
        <taxon>Agaricomycetes</taxon>
        <taxon>Polyporales</taxon>
        <taxon>Irpicaceae</taxon>
        <taxon>Irpex</taxon>
    </lineage>
</organism>
<evidence type="ECO:0000313" key="2">
    <source>
        <dbReference type="Proteomes" id="UP001055072"/>
    </source>
</evidence>
<gene>
    <name evidence="1" type="ORF">BDY19DRAFT_985558</name>
</gene>
<dbReference type="EMBL" id="MU274914">
    <property type="protein sequence ID" value="KAI0088230.1"/>
    <property type="molecule type" value="Genomic_DNA"/>
</dbReference>
<protein>
    <submittedName>
        <fullName evidence="1">Ketopantoate reductase PanE/ApbA-domain-containing protein</fullName>
    </submittedName>
</protein>
<proteinExistence type="predicted"/>
<name>A0ACB8U1S9_9APHY</name>
<dbReference type="Proteomes" id="UP001055072">
    <property type="component" value="Unassembled WGS sequence"/>
</dbReference>
<accession>A0ACB8U1S9</accession>